<name>A2E8E8_TRIV3</name>
<dbReference type="Proteomes" id="UP000001542">
    <property type="component" value="Unassembled WGS sequence"/>
</dbReference>
<evidence type="ECO:0000256" key="3">
    <source>
        <dbReference type="ARBA" id="ARBA00022833"/>
    </source>
</evidence>
<keyword evidence="1" id="KW-0479">Metal-binding</keyword>
<dbReference type="SUPFAM" id="SSF57903">
    <property type="entry name" value="FYVE/PHD zinc finger"/>
    <property type="match status" value="1"/>
</dbReference>
<dbReference type="SMR" id="A2E8E8"/>
<proteinExistence type="predicted"/>
<evidence type="ECO:0000256" key="2">
    <source>
        <dbReference type="ARBA" id="ARBA00022771"/>
    </source>
</evidence>
<dbReference type="VEuPathDB" id="TrichDB:TVAG_045000"/>
<dbReference type="InterPro" id="IPR011011">
    <property type="entry name" value="Znf_FYVE_PHD"/>
</dbReference>
<evidence type="ECO:0000313" key="5">
    <source>
        <dbReference type="EMBL" id="EAY11076.1"/>
    </source>
</evidence>
<dbReference type="InParanoid" id="A2E8E8"/>
<dbReference type="EMBL" id="DS113326">
    <property type="protein sequence ID" value="EAY11076.1"/>
    <property type="molecule type" value="Genomic_DNA"/>
</dbReference>
<evidence type="ECO:0000259" key="4">
    <source>
        <dbReference type="SMART" id="SM00249"/>
    </source>
</evidence>
<dbReference type="RefSeq" id="XP_001323299.1">
    <property type="nucleotide sequence ID" value="XM_001323264.1"/>
</dbReference>
<dbReference type="VEuPathDB" id="TrichDB:TVAGG3_0550780"/>
<dbReference type="KEGG" id="tva:4769027"/>
<organism evidence="5 6">
    <name type="scientific">Trichomonas vaginalis (strain ATCC PRA-98 / G3)</name>
    <dbReference type="NCBI Taxonomy" id="412133"/>
    <lineage>
        <taxon>Eukaryota</taxon>
        <taxon>Metamonada</taxon>
        <taxon>Parabasalia</taxon>
        <taxon>Trichomonadida</taxon>
        <taxon>Trichomonadidae</taxon>
        <taxon>Trichomonas</taxon>
    </lineage>
</organism>
<dbReference type="PROSITE" id="PS01359">
    <property type="entry name" value="ZF_PHD_1"/>
    <property type="match status" value="1"/>
</dbReference>
<keyword evidence="6" id="KW-1185">Reference proteome</keyword>
<dbReference type="InterPro" id="IPR019787">
    <property type="entry name" value="Znf_PHD-finger"/>
</dbReference>
<dbReference type="STRING" id="5722.A2E8E8"/>
<dbReference type="InterPro" id="IPR013083">
    <property type="entry name" value="Znf_RING/FYVE/PHD"/>
</dbReference>
<feature type="domain" description="Zinc finger PHD-type" evidence="4">
    <location>
        <begin position="45"/>
        <end position="89"/>
    </location>
</feature>
<dbReference type="Pfam" id="PF00628">
    <property type="entry name" value="PHD"/>
    <property type="match status" value="1"/>
</dbReference>
<reference evidence="5" key="2">
    <citation type="journal article" date="2007" name="Science">
        <title>Draft genome sequence of the sexually transmitted pathogen Trichomonas vaginalis.</title>
        <authorList>
            <person name="Carlton J.M."/>
            <person name="Hirt R.P."/>
            <person name="Silva J.C."/>
            <person name="Delcher A.L."/>
            <person name="Schatz M."/>
            <person name="Zhao Q."/>
            <person name="Wortman J.R."/>
            <person name="Bidwell S.L."/>
            <person name="Alsmark U.C.M."/>
            <person name="Besteiro S."/>
            <person name="Sicheritz-Ponten T."/>
            <person name="Noel C.J."/>
            <person name="Dacks J.B."/>
            <person name="Foster P.G."/>
            <person name="Simillion C."/>
            <person name="Van de Peer Y."/>
            <person name="Miranda-Saavedra D."/>
            <person name="Barton G.J."/>
            <person name="Westrop G.D."/>
            <person name="Mueller S."/>
            <person name="Dessi D."/>
            <person name="Fiori P.L."/>
            <person name="Ren Q."/>
            <person name="Paulsen I."/>
            <person name="Zhang H."/>
            <person name="Bastida-Corcuera F.D."/>
            <person name="Simoes-Barbosa A."/>
            <person name="Brown M.T."/>
            <person name="Hayes R.D."/>
            <person name="Mukherjee M."/>
            <person name="Okumura C.Y."/>
            <person name="Schneider R."/>
            <person name="Smith A.J."/>
            <person name="Vanacova S."/>
            <person name="Villalvazo M."/>
            <person name="Haas B.J."/>
            <person name="Pertea M."/>
            <person name="Feldblyum T.V."/>
            <person name="Utterback T.R."/>
            <person name="Shu C.L."/>
            <person name="Osoegawa K."/>
            <person name="de Jong P.J."/>
            <person name="Hrdy I."/>
            <person name="Horvathova L."/>
            <person name="Zubacova Z."/>
            <person name="Dolezal P."/>
            <person name="Malik S.B."/>
            <person name="Logsdon J.M. Jr."/>
            <person name="Henze K."/>
            <person name="Gupta A."/>
            <person name="Wang C.C."/>
            <person name="Dunne R.L."/>
            <person name="Upcroft J.A."/>
            <person name="Upcroft P."/>
            <person name="White O."/>
            <person name="Salzberg S.L."/>
            <person name="Tang P."/>
            <person name="Chiu C.-H."/>
            <person name="Lee Y.-S."/>
            <person name="Embley T.M."/>
            <person name="Coombs G.H."/>
            <person name="Mottram J.C."/>
            <person name="Tachezy J."/>
            <person name="Fraser-Liggett C.M."/>
            <person name="Johnson P.J."/>
        </authorList>
    </citation>
    <scope>NUCLEOTIDE SEQUENCE [LARGE SCALE GENOMIC DNA]</scope>
    <source>
        <strain evidence="5">G3</strain>
    </source>
</reference>
<dbReference type="SMART" id="SM00249">
    <property type="entry name" value="PHD"/>
    <property type="match status" value="1"/>
</dbReference>
<protein>
    <submittedName>
        <fullName evidence="5">PHD-finger family protein</fullName>
    </submittedName>
</protein>
<dbReference type="GO" id="GO:0008270">
    <property type="term" value="F:zinc ion binding"/>
    <property type="evidence" value="ECO:0007669"/>
    <property type="project" value="UniProtKB-KW"/>
</dbReference>
<gene>
    <name evidence="5" type="ORF">TVAG_045000</name>
</gene>
<sequence>MQGECFSFLNAIASEMKTNNHELETTGKSLTELINESCEYSNEIRCICGFHVDSNNLIQCSVCKKYLHKKCIPISDDFEIDNFICPFCMYQKYDLDPLASIDNAFELFNKNIKEIQSLLKQLEPLHKKAKAMIEDSNASNTTSSQRASYDEMQKSIFSSINSINQQIKDRTNLLHQMEKVMFSPPS</sequence>
<keyword evidence="3" id="KW-0862">Zinc</keyword>
<dbReference type="InterPro" id="IPR001965">
    <property type="entry name" value="Znf_PHD"/>
</dbReference>
<accession>A2E8E8</accession>
<dbReference type="Gene3D" id="3.30.40.10">
    <property type="entry name" value="Zinc/RING finger domain, C3HC4 (zinc finger)"/>
    <property type="match status" value="1"/>
</dbReference>
<dbReference type="AlphaFoldDB" id="A2E8E8"/>
<dbReference type="InterPro" id="IPR019786">
    <property type="entry name" value="Zinc_finger_PHD-type_CS"/>
</dbReference>
<keyword evidence="2" id="KW-0863">Zinc-finger</keyword>
<evidence type="ECO:0000313" key="6">
    <source>
        <dbReference type="Proteomes" id="UP000001542"/>
    </source>
</evidence>
<reference evidence="5" key="1">
    <citation type="submission" date="2006-10" db="EMBL/GenBank/DDBJ databases">
        <authorList>
            <person name="Amadeo P."/>
            <person name="Zhao Q."/>
            <person name="Wortman J."/>
            <person name="Fraser-Liggett C."/>
            <person name="Carlton J."/>
        </authorList>
    </citation>
    <scope>NUCLEOTIDE SEQUENCE</scope>
    <source>
        <strain evidence="5">G3</strain>
    </source>
</reference>
<evidence type="ECO:0000256" key="1">
    <source>
        <dbReference type="ARBA" id="ARBA00022723"/>
    </source>
</evidence>